<dbReference type="FunFam" id="3.30.40.10:FF:000303">
    <property type="entry name" value="Zinc finger CCCH domain-containing protein 19"/>
    <property type="match status" value="1"/>
</dbReference>
<protein>
    <submittedName>
        <fullName evidence="11">Zinc finger CCCH domain-containing protein 44</fullName>
    </submittedName>
</protein>
<feature type="domain" description="Plus3" evidence="9">
    <location>
        <begin position="439"/>
        <end position="572"/>
    </location>
</feature>
<feature type="region of interest" description="Disordered" evidence="6">
    <location>
        <begin position="1326"/>
        <end position="1458"/>
    </location>
</feature>
<dbReference type="InterPro" id="IPR001965">
    <property type="entry name" value="Znf_PHD"/>
</dbReference>
<feature type="domain" description="PHD-type" evidence="7">
    <location>
        <begin position="82"/>
        <end position="148"/>
    </location>
</feature>
<dbReference type="SMART" id="SM00151">
    <property type="entry name" value="SWIB"/>
    <property type="match status" value="1"/>
</dbReference>
<reference evidence="11" key="2">
    <citation type="submission" date="2023-06" db="EMBL/GenBank/DDBJ databases">
        <authorList>
            <person name="Ma L."/>
            <person name="Liu K.-W."/>
            <person name="Li Z."/>
            <person name="Hsiao Y.-Y."/>
            <person name="Qi Y."/>
            <person name="Fu T."/>
            <person name="Tang G."/>
            <person name="Zhang D."/>
            <person name="Sun W.-H."/>
            <person name="Liu D.-K."/>
            <person name="Li Y."/>
            <person name="Chen G.-Z."/>
            <person name="Liu X.-D."/>
            <person name="Liao X.-Y."/>
            <person name="Jiang Y.-T."/>
            <person name="Yu X."/>
            <person name="Hao Y."/>
            <person name="Huang J."/>
            <person name="Zhao X.-W."/>
            <person name="Ke S."/>
            <person name="Chen Y.-Y."/>
            <person name="Wu W.-L."/>
            <person name="Hsu J.-L."/>
            <person name="Lin Y.-F."/>
            <person name="Huang M.-D."/>
            <person name="Li C.-Y."/>
            <person name="Huang L."/>
            <person name="Wang Z.-W."/>
            <person name="Zhao X."/>
            <person name="Zhong W.-Y."/>
            <person name="Peng D.-H."/>
            <person name="Ahmad S."/>
            <person name="Lan S."/>
            <person name="Zhang J.-S."/>
            <person name="Tsai W.-C."/>
            <person name="Van De Peer Y."/>
            <person name="Liu Z.-J."/>
        </authorList>
    </citation>
    <scope>NUCLEOTIDE SEQUENCE</scope>
    <source>
        <strain evidence="11">SCP</strain>
        <tissue evidence="11">Leaves</tissue>
    </source>
</reference>
<feature type="compositionally biased region" description="Polar residues" evidence="6">
    <location>
        <begin position="762"/>
        <end position="774"/>
    </location>
</feature>
<feature type="compositionally biased region" description="Polar residues" evidence="6">
    <location>
        <begin position="1406"/>
        <end position="1427"/>
    </location>
</feature>
<dbReference type="Gene3D" id="3.30.1490.40">
    <property type="match status" value="1"/>
</dbReference>
<dbReference type="Gene3D" id="3.90.70.200">
    <property type="entry name" value="Plus-3 domain"/>
    <property type="match status" value="1"/>
</dbReference>
<keyword evidence="1" id="KW-0479">Metal-binding</keyword>
<dbReference type="SUPFAM" id="SSF57903">
    <property type="entry name" value="FYVE/PHD zinc finger"/>
    <property type="match status" value="1"/>
</dbReference>
<feature type="compositionally biased region" description="Polar residues" evidence="6">
    <location>
        <begin position="861"/>
        <end position="885"/>
    </location>
</feature>
<dbReference type="Pfam" id="PF02213">
    <property type="entry name" value="GYF"/>
    <property type="match status" value="1"/>
</dbReference>
<dbReference type="CDD" id="cd15568">
    <property type="entry name" value="PHD5_NSD"/>
    <property type="match status" value="1"/>
</dbReference>
<dbReference type="Pfam" id="PF03126">
    <property type="entry name" value="Plus-3"/>
    <property type="match status" value="1"/>
</dbReference>
<dbReference type="SMART" id="SM00249">
    <property type="entry name" value="PHD"/>
    <property type="match status" value="1"/>
</dbReference>
<accession>A0AAV9ADN3</accession>
<dbReference type="CDD" id="cd10567">
    <property type="entry name" value="SWIB-MDM2_like"/>
    <property type="match status" value="1"/>
</dbReference>
<dbReference type="PANTHER" id="PTHR46695">
    <property type="entry name" value="ZINC FINGER CCCH DOMAIN-CONTAINING PROTEIN 44-RELATED"/>
    <property type="match status" value="1"/>
</dbReference>
<dbReference type="InterPro" id="IPR013083">
    <property type="entry name" value="Znf_RING/FYVE/PHD"/>
</dbReference>
<reference evidence="11" key="1">
    <citation type="journal article" date="2023" name="Nat. Commun.">
        <title>Diploid and tetraploid genomes of Acorus and the evolution of monocots.</title>
        <authorList>
            <person name="Ma L."/>
            <person name="Liu K.W."/>
            <person name="Li Z."/>
            <person name="Hsiao Y.Y."/>
            <person name="Qi Y."/>
            <person name="Fu T."/>
            <person name="Tang G.D."/>
            <person name="Zhang D."/>
            <person name="Sun W.H."/>
            <person name="Liu D.K."/>
            <person name="Li Y."/>
            <person name="Chen G.Z."/>
            <person name="Liu X.D."/>
            <person name="Liao X.Y."/>
            <person name="Jiang Y.T."/>
            <person name="Yu X."/>
            <person name="Hao Y."/>
            <person name="Huang J."/>
            <person name="Zhao X.W."/>
            <person name="Ke S."/>
            <person name="Chen Y.Y."/>
            <person name="Wu W.L."/>
            <person name="Hsu J.L."/>
            <person name="Lin Y.F."/>
            <person name="Huang M.D."/>
            <person name="Li C.Y."/>
            <person name="Huang L."/>
            <person name="Wang Z.W."/>
            <person name="Zhao X."/>
            <person name="Zhong W.Y."/>
            <person name="Peng D.H."/>
            <person name="Ahmad S."/>
            <person name="Lan S."/>
            <person name="Zhang J.S."/>
            <person name="Tsai W.C."/>
            <person name="Van de Peer Y."/>
            <person name="Liu Z.J."/>
        </authorList>
    </citation>
    <scope>NUCLEOTIDE SEQUENCE</scope>
    <source>
        <strain evidence="11">SCP</strain>
    </source>
</reference>
<dbReference type="InterPro" id="IPR035445">
    <property type="entry name" value="GYF-like_dom_sf"/>
</dbReference>
<dbReference type="Gene3D" id="3.30.40.10">
    <property type="entry name" value="Zinc/RING finger domain, C3HC4 (zinc finger)"/>
    <property type="match status" value="1"/>
</dbReference>
<organism evidence="11 12">
    <name type="scientific">Acorus gramineus</name>
    <name type="common">Dwarf sweet flag</name>
    <dbReference type="NCBI Taxonomy" id="55184"/>
    <lineage>
        <taxon>Eukaryota</taxon>
        <taxon>Viridiplantae</taxon>
        <taxon>Streptophyta</taxon>
        <taxon>Embryophyta</taxon>
        <taxon>Tracheophyta</taxon>
        <taxon>Spermatophyta</taxon>
        <taxon>Magnoliopsida</taxon>
        <taxon>Liliopsida</taxon>
        <taxon>Acoraceae</taxon>
        <taxon>Acorus</taxon>
    </lineage>
</organism>
<evidence type="ECO:0000259" key="9">
    <source>
        <dbReference type="PROSITE" id="PS51360"/>
    </source>
</evidence>
<gene>
    <name evidence="11" type="ORF">QJS04_geneDACA001046</name>
</gene>
<feature type="compositionally biased region" description="Basic residues" evidence="6">
    <location>
        <begin position="52"/>
        <end position="65"/>
    </location>
</feature>
<dbReference type="Gene3D" id="1.10.245.10">
    <property type="entry name" value="SWIB/MDM2 domain"/>
    <property type="match status" value="1"/>
</dbReference>
<name>A0AAV9ADN3_ACOGR</name>
<proteinExistence type="predicted"/>
<evidence type="ECO:0000259" key="7">
    <source>
        <dbReference type="PROSITE" id="PS50016"/>
    </source>
</evidence>
<dbReference type="PROSITE" id="PS51360">
    <property type="entry name" value="PLUS3"/>
    <property type="match status" value="1"/>
</dbReference>
<feature type="compositionally biased region" description="Basic and acidic residues" evidence="6">
    <location>
        <begin position="1330"/>
        <end position="1339"/>
    </location>
</feature>
<dbReference type="SUPFAM" id="SSF159042">
    <property type="entry name" value="Plus3-like"/>
    <property type="match status" value="1"/>
</dbReference>
<dbReference type="SUPFAM" id="SSF55277">
    <property type="entry name" value="GYF domain"/>
    <property type="match status" value="1"/>
</dbReference>
<dbReference type="SMART" id="SM00719">
    <property type="entry name" value="Plus3"/>
    <property type="match status" value="1"/>
</dbReference>
<evidence type="ECO:0000256" key="2">
    <source>
        <dbReference type="ARBA" id="ARBA00022771"/>
    </source>
</evidence>
<feature type="compositionally biased region" description="Low complexity" evidence="6">
    <location>
        <begin position="251"/>
        <end position="262"/>
    </location>
</feature>
<keyword evidence="4" id="KW-0238">DNA-binding</keyword>
<feature type="compositionally biased region" description="Basic and acidic residues" evidence="6">
    <location>
        <begin position="804"/>
        <end position="814"/>
    </location>
</feature>
<evidence type="ECO:0000259" key="10">
    <source>
        <dbReference type="PROSITE" id="PS51925"/>
    </source>
</evidence>
<feature type="compositionally biased region" description="Basic and acidic residues" evidence="6">
    <location>
        <begin position="823"/>
        <end position="836"/>
    </location>
</feature>
<dbReference type="GO" id="GO:0008270">
    <property type="term" value="F:zinc ion binding"/>
    <property type="evidence" value="ECO:0007669"/>
    <property type="project" value="UniProtKB-KW"/>
</dbReference>
<feature type="compositionally biased region" description="Basic and acidic residues" evidence="6">
    <location>
        <begin position="976"/>
        <end position="990"/>
    </location>
</feature>
<evidence type="ECO:0000313" key="12">
    <source>
        <dbReference type="Proteomes" id="UP001179952"/>
    </source>
</evidence>
<dbReference type="InterPro" id="IPR019787">
    <property type="entry name" value="Znf_PHD-finger"/>
</dbReference>
<comment type="caution">
    <text evidence="11">The sequence shown here is derived from an EMBL/GenBank/DDBJ whole genome shotgun (WGS) entry which is preliminary data.</text>
</comment>
<feature type="domain" description="DM2" evidence="10">
    <location>
        <begin position="297"/>
        <end position="380"/>
    </location>
</feature>
<dbReference type="InterPro" id="IPR058668">
    <property type="entry name" value="NERD_dom"/>
</dbReference>
<dbReference type="Proteomes" id="UP001179952">
    <property type="component" value="Unassembled WGS sequence"/>
</dbReference>
<feature type="compositionally biased region" description="Basic residues" evidence="6">
    <location>
        <begin position="269"/>
        <end position="286"/>
    </location>
</feature>
<keyword evidence="2 5" id="KW-0863">Zinc-finger</keyword>
<dbReference type="InterPro" id="IPR019835">
    <property type="entry name" value="SWIB_domain"/>
</dbReference>
<dbReference type="CDD" id="cd19757">
    <property type="entry name" value="Bbox1"/>
    <property type="match status" value="1"/>
</dbReference>
<evidence type="ECO:0000256" key="4">
    <source>
        <dbReference type="ARBA" id="ARBA00023125"/>
    </source>
</evidence>
<sequence length="1652" mass="181068">MTSTVFERVIGVDGMDDFISQLLVEGGDRESEEEDEEAVAMVEETAWEVLRGRKGSGGKRKRGRPAKAQAQSMKKKKKKEGEEVCFICLDGGNLVVCDHRNCEKVYHPSCVDRDEAFFKSKGQWNCGWHICSICEKASHYMCYTCTFSLCKGCVKEAGFSCIRGNKGLCETCMRTVILIETNEPAKGETGGVDFNDKSSWEYLFKYYWLDLKGKLSLNLEEVTGARNLLKGSTALCHNEDPSDEIYEAKNDLGSSSDSSLNNIGAKDSTRRKTKRKPKSSSKRRASVKVGAGGGTWASENTGWASKVLIDFVSHMKNGDKSVLSQFDVQALLLEYIKQNNLRDPRRKSQIICDAMLENLFGKARVGHFEMLKLLEYHFPIKEASQVSTDDTLSDAEDSDSLYAEEDSDGADKSSPERRRKGYKKFEEKKSQSHIDDYAAIDAHNINLIYLRRNLMEELLDDADNFHGKVVGFFVRIRISGLAQKQDMCRLVQVVGTGKAVKMYKTGKRTTDITLEILNLNKIEVVTIDTISNQDFTEEECKRLRQSIKCGLINRLTVGEVQEKARLLQAMRINDWLEKEKLRLGHLRDRASEKGRRKEHRECVEKLQLLSSPEEWSRRLNELPEVHSDPNMDPTHESADEDEDNDDKKRGVVPNTASTPTSNVSENEKIWNYVDPNGKTQGPFSMTQLRKWSSTGFFPPDHKIWRNTEKQEDAILLSDALVGKFQKSPPQWPAENSFQQAPGVKVVLENRENNRKGDGRTSHYPSLNDGRQNDASWRSKWNTGVHSTAVNERWLNQSLGYVVSKADETSPKEGWTRSSSRGWEQQKDSSGRSHDYGSRSSDSSSGRSNRYKGRDDRGRNSGRWNADQNSGNSWGSDRSIRHQSGSCGHEKLSSSVSSGWSPKRSWRLQGNDSSKGWRPSGISEAPGARNDLPSPLTPPRPNTEDRAVVHRLDGRTSISPAVPENTPISHAPGPRGIELHNFRATTKEFSRTSRGLEGPPHTPTIPINSFDGKYGLSHTSVSSAVKPAESAENLSSLGKSSPEALADVARGSQGERNHFISLTASSRHCDQGWTDVASSGANAGTPSLVSRDDQGAQLLDSDKPLAGGLELCPTPMEIEKKNPALCTESELLMLSVSVSGQGSGAMDSQSVRAVSGRDAAATWVSHGLKYIETKIEGYLSQETEKQSLVSNSGIAHHGEKSIKVDEPSPSEASVLVGQGLTSSLIPPSTLLPLNVHHSHTDEVPVPSDLAVEVMTSKDPLRNTENFGLAHTGKPIGFDVQYMAPLVADHDTSSQMPILNATLALEAIASKPEGEPHALEFISNSSASVHDASSKGGDRHSIVPNSFGASDVNAHNTGQRSITSISVPDPTSPTNWASSHDAKRSECSLPSPTPHSKLPSPDFDPWSTLVNRPNNLSVSKDTWKPSTSGAPWGGVPHIEPPTQSNPGWPTGAGGTPNNSGDVNTVWGMGPQKDVNANVGIPDHGNVNIGWGMATPGSTPNAVWGAMPQVNANQNPGWGTVPQENPNSGWAGSVGKQLREIQICGMHLLEILTRGALNKDTGRGSLAMATGDHIRMNLGMEEGGRHVRTGLVEGHPGLPQEGRRYAGFMRVGTARGELPATTCIIDEEIILTLDSVERHCMPDTDVDNVLSTTFK</sequence>
<feature type="compositionally biased region" description="Low complexity" evidence="6">
    <location>
        <begin position="837"/>
        <end position="847"/>
    </location>
</feature>
<evidence type="ECO:0000256" key="6">
    <source>
        <dbReference type="SAM" id="MobiDB-lite"/>
    </source>
</evidence>
<dbReference type="PROSITE" id="PS01359">
    <property type="entry name" value="ZF_PHD_1"/>
    <property type="match status" value="1"/>
</dbReference>
<keyword evidence="3" id="KW-0862">Zinc</keyword>
<feature type="compositionally biased region" description="Basic and acidic residues" evidence="6">
    <location>
        <begin position="749"/>
        <end position="760"/>
    </location>
</feature>
<feature type="region of interest" description="Disordered" evidence="6">
    <location>
        <begin position="389"/>
        <end position="426"/>
    </location>
</feature>
<feature type="region of interest" description="Disordered" evidence="6">
    <location>
        <begin position="804"/>
        <end position="1010"/>
    </location>
</feature>
<dbReference type="FunFam" id="3.90.70.200:FF:000002">
    <property type="entry name" value="Zinc finger CCCH domain-containing protein 19"/>
    <property type="match status" value="1"/>
</dbReference>
<feature type="region of interest" description="Disordered" evidence="6">
    <location>
        <begin position="247"/>
        <end position="291"/>
    </location>
</feature>
<dbReference type="CDD" id="cd00072">
    <property type="entry name" value="GYF"/>
    <property type="match status" value="1"/>
</dbReference>
<evidence type="ECO:0000256" key="5">
    <source>
        <dbReference type="PROSITE-ProRule" id="PRU00146"/>
    </source>
</evidence>
<keyword evidence="12" id="KW-1185">Reference proteome</keyword>
<dbReference type="InterPro" id="IPR004343">
    <property type="entry name" value="Plus-3_dom"/>
</dbReference>
<evidence type="ECO:0000313" key="11">
    <source>
        <dbReference type="EMBL" id="KAK1262314.1"/>
    </source>
</evidence>
<evidence type="ECO:0000256" key="1">
    <source>
        <dbReference type="ARBA" id="ARBA00022723"/>
    </source>
</evidence>
<feature type="compositionally biased region" description="Basic and acidic residues" evidence="6">
    <location>
        <begin position="623"/>
        <end position="637"/>
    </location>
</feature>
<dbReference type="InterPro" id="IPR036885">
    <property type="entry name" value="SWIB_MDM2_dom_sf"/>
</dbReference>
<dbReference type="InterPro" id="IPR036128">
    <property type="entry name" value="Plus3-like_sf"/>
</dbReference>
<dbReference type="InterPro" id="IPR003121">
    <property type="entry name" value="SWIB_MDM2_domain"/>
</dbReference>
<evidence type="ECO:0000256" key="3">
    <source>
        <dbReference type="ARBA" id="ARBA00022833"/>
    </source>
</evidence>
<dbReference type="PANTHER" id="PTHR46695:SF5">
    <property type="entry name" value="RNA POLYMERASE-ASSOCIATED PROTEIN RTF1 HOMOLOG"/>
    <property type="match status" value="1"/>
</dbReference>
<evidence type="ECO:0000259" key="8">
    <source>
        <dbReference type="PROSITE" id="PS50829"/>
    </source>
</evidence>
<dbReference type="InterPro" id="IPR019786">
    <property type="entry name" value="Zinc_finger_PHD-type_CS"/>
</dbReference>
<dbReference type="Pfam" id="PF25980">
    <property type="entry name" value="NERD_plant"/>
    <property type="match status" value="1"/>
</dbReference>
<feature type="compositionally biased region" description="Acidic residues" evidence="6">
    <location>
        <begin position="391"/>
        <end position="408"/>
    </location>
</feature>
<dbReference type="PROSITE" id="PS50016">
    <property type="entry name" value="ZF_PHD_2"/>
    <property type="match status" value="1"/>
</dbReference>
<dbReference type="InterPro" id="IPR011011">
    <property type="entry name" value="Znf_FYVE_PHD"/>
</dbReference>
<feature type="compositionally biased region" description="Polar residues" evidence="6">
    <location>
        <begin position="1341"/>
        <end position="1364"/>
    </location>
</feature>
<dbReference type="SUPFAM" id="SSF47592">
    <property type="entry name" value="SWIB/MDM2 domain"/>
    <property type="match status" value="1"/>
</dbReference>
<dbReference type="EMBL" id="JAUJYN010000010">
    <property type="protein sequence ID" value="KAK1262314.1"/>
    <property type="molecule type" value="Genomic_DNA"/>
</dbReference>
<feature type="compositionally biased region" description="Basic and acidic residues" evidence="6">
    <location>
        <begin position="941"/>
        <end position="953"/>
    </location>
</feature>
<dbReference type="SMART" id="SM00444">
    <property type="entry name" value="GYF"/>
    <property type="match status" value="1"/>
</dbReference>
<dbReference type="PROSITE" id="PS50829">
    <property type="entry name" value="GYF"/>
    <property type="match status" value="1"/>
</dbReference>
<feature type="region of interest" description="Disordered" evidence="6">
    <location>
        <begin position="51"/>
        <end position="75"/>
    </location>
</feature>
<dbReference type="Pfam" id="PF02201">
    <property type="entry name" value="SWIB"/>
    <property type="match status" value="1"/>
</dbReference>
<dbReference type="GO" id="GO:0003677">
    <property type="term" value="F:DNA binding"/>
    <property type="evidence" value="ECO:0007669"/>
    <property type="project" value="UniProtKB-KW"/>
</dbReference>
<feature type="region of interest" description="Disordered" evidence="6">
    <location>
        <begin position="749"/>
        <end position="774"/>
    </location>
</feature>
<dbReference type="PROSITE" id="PS51925">
    <property type="entry name" value="SWIB_MDM2"/>
    <property type="match status" value="1"/>
</dbReference>
<feature type="domain" description="GYF" evidence="8">
    <location>
        <begin position="667"/>
        <end position="721"/>
    </location>
</feature>
<feature type="region of interest" description="Disordered" evidence="6">
    <location>
        <begin position="623"/>
        <end position="662"/>
    </location>
</feature>
<dbReference type="InterPro" id="IPR003169">
    <property type="entry name" value="GYF"/>
</dbReference>